<dbReference type="GO" id="GO:0004644">
    <property type="term" value="F:phosphoribosylglycinamide formyltransferase activity"/>
    <property type="evidence" value="ECO:0007669"/>
    <property type="project" value="UniProtKB-EC"/>
</dbReference>
<evidence type="ECO:0000313" key="6">
    <source>
        <dbReference type="EMBL" id="SVD49121.1"/>
    </source>
</evidence>
<dbReference type="EMBL" id="UINC01154054">
    <property type="protein sequence ID" value="SVD49121.1"/>
    <property type="molecule type" value="Genomic_DNA"/>
</dbReference>
<dbReference type="InterPro" id="IPR036477">
    <property type="entry name" value="Formyl_transf_N_sf"/>
</dbReference>
<dbReference type="GO" id="GO:0005737">
    <property type="term" value="C:cytoplasm"/>
    <property type="evidence" value="ECO:0007669"/>
    <property type="project" value="TreeGrafter"/>
</dbReference>
<dbReference type="GO" id="GO:0006189">
    <property type="term" value="P:'de novo' IMP biosynthetic process"/>
    <property type="evidence" value="ECO:0007669"/>
    <property type="project" value="TreeGrafter"/>
</dbReference>
<proteinExistence type="predicted"/>
<feature type="domain" description="Formyl transferase N-terminal" evidence="5">
    <location>
        <begin position="1"/>
        <end position="76"/>
    </location>
</feature>
<evidence type="ECO:0000256" key="3">
    <source>
        <dbReference type="ARBA" id="ARBA00022679"/>
    </source>
</evidence>
<evidence type="ECO:0000256" key="1">
    <source>
        <dbReference type="ARBA" id="ARBA00005054"/>
    </source>
</evidence>
<reference evidence="6" key="1">
    <citation type="submission" date="2018-05" db="EMBL/GenBank/DDBJ databases">
        <authorList>
            <person name="Lanie J.A."/>
            <person name="Ng W.-L."/>
            <person name="Kazmierczak K.M."/>
            <person name="Andrzejewski T.M."/>
            <person name="Davidsen T.M."/>
            <person name="Wayne K.J."/>
            <person name="Tettelin H."/>
            <person name="Glass J.I."/>
            <person name="Rusch D."/>
            <person name="Podicherti R."/>
            <person name="Tsui H.-C.T."/>
            <person name="Winkler M.E."/>
        </authorList>
    </citation>
    <scope>NUCLEOTIDE SEQUENCE</scope>
</reference>
<evidence type="ECO:0000259" key="5">
    <source>
        <dbReference type="Pfam" id="PF00551"/>
    </source>
</evidence>
<dbReference type="EC" id="2.1.2.2" evidence="2"/>
<feature type="non-terminal residue" evidence="6">
    <location>
        <position position="1"/>
    </location>
</feature>
<dbReference type="InterPro" id="IPR002376">
    <property type="entry name" value="Formyl_transf_N"/>
</dbReference>
<evidence type="ECO:0000256" key="2">
    <source>
        <dbReference type="ARBA" id="ARBA00012254"/>
    </source>
</evidence>
<accession>A0A382VT84</accession>
<dbReference type="Gene3D" id="3.40.50.170">
    <property type="entry name" value="Formyl transferase, N-terminal domain"/>
    <property type="match status" value="1"/>
</dbReference>
<dbReference type="PANTHER" id="PTHR43369">
    <property type="entry name" value="PHOSPHORIBOSYLGLYCINAMIDE FORMYLTRANSFERASE"/>
    <property type="match status" value="1"/>
</dbReference>
<keyword evidence="3" id="KW-0808">Transferase</keyword>
<gene>
    <name evidence="6" type="ORF">METZ01_LOCUS401975</name>
</gene>
<keyword evidence="4" id="KW-0658">Purine biosynthesis</keyword>
<comment type="pathway">
    <text evidence="1">Purine metabolism; IMP biosynthesis via de novo pathway; N(2)-formyl-N(1)-(5-phospho-D-ribosyl)glycinamide from N(1)-(5-phospho-D-ribosyl)glycinamide (10-formyl THF route): step 1/1.</text>
</comment>
<dbReference type="Pfam" id="PF00551">
    <property type="entry name" value="Formyl_trans_N"/>
    <property type="match status" value="1"/>
</dbReference>
<sequence length="86" mass="9554">LLPKYGGQGFYGMNIHRAVIDAGDKESGATIHLVCGDYDDGKILAQESVILDEEDTPESLAKKILKIEHALYVKTIQEIIEERIIL</sequence>
<name>A0A382VT84_9ZZZZ</name>
<evidence type="ECO:0000256" key="4">
    <source>
        <dbReference type="ARBA" id="ARBA00022755"/>
    </source>
</evidence>
<dbReference type="PANTHER" id="PTHR43369:SF2">
    <property type="entry name" value="PHOSPHORIBOSYLGLYCINAMIDE FORMYLTRANSFERASE"/>
    <property type="match status" value="1"/>
</dbReference>
<dbReference type="SUPFAM" id="SSF53328">
    <property type="entry name" value="Formyltransferase"/>
    <property type="match status" value="1"/>
</dbReference>
<protein>
    <recommendedName>
        <fullName evidence="2">phosphoribosylglycinamide formyltransferase 1</fullName>
        <ecNumber evidence="2">2.1.2.2</ecNumber>
    </recommendedName>
</protein>
<organism evidence="6">
    <name type="scientific">marine metagenome</name>
    <dbReference type="NCBI Taxonomy" id="408172"/>
    <lineage>
        <taxon>unclassified sequences</taxon>
        <taxon>metagenomes</taxon>
        <taxon>ecological metagenomes</taxon>
    </lineage>
</organism>
<dbReference type="AlphaFoldDB" id="A0A382VT84"/>